<reference evidence="1 2" key="2">
    <citation type="journal article" date="2013" name="Int. J. Syst. Evol. Microbiol.">
        <title>Methylophaga nitratireducenticrescens sp. nov. and Methylophaga frappieri sp. nov., isolated from the biofilm of the methanol-fed denitrification system treating the seawater at the Montreal Biodome.</title>
        <authorList>
            <person name="Villeneuve C."/>
            <person name="Martineau C."/>
            <person name="Mauffrey F."/>
            <person name="Villemur R."/>
        </authorList>
    </citation>
    <scope>NUCLEOTIDE SEQUENCE [LARGE SCALE GENOMIC DNA]</scope>
    <source>
        <strain evidence="1 2">JAM1</strain>
    </source>
</reference>
<evidence type="ECO:0000313" key="1">
    <source>
        <dbReference type="EMBL" id="AFI83326.1"/>
    </source>
</evidence>
<dbReference type="RefSeq" id="WP_014705701.1">
    <property type="nucleotide sequence ID" value="NC_017857.3"/>
</dbReference>
<dbReference type="KEGG" id="mej:Q7A_477"/>
<name>I1XG07_METNJ</name>
<gene>
    <name evidence="1" type="ordered locus">Q7A_477</name>
</gene>
<evidence type="ECO:0000313" key="2">
    <source>
        <dbReference type="Proteomes" id="UP000009144"/>
    </source>
</evidence>
<proteinExistence type="predicted"/>
<protein>
    <submittedName>
        <fullName evidence="1">Uncharacterized protein</fullName>
    </submittedName>
</protein>
<dbReference type="AlphaFoldDB" id="I1XG07"/>
<accession>I1XG07</accession>
<organism evidence="1 2">
    <name type="scientific">Methylophaga nitratireducenticrescens</name>
    <dbReference type="NCBI Taxonomy" id="754476"/>
    <lineage>
        <taxon>Bacteria</taxon>
        <taxon>Pseudomonadati</taxon>
        <taxon>Pseudomonadota</taxon>
        <taxon>Gammaproteobacteria</taxon>
        <taxon>Thiotrichales</taxon>
        <taxon>Piscirickettsiaceae</taxon>
        <taxon>Methylophaga</taxon>
    </lineage>
</organism>
<dbReference type="PATRIC" id="fig|754476.3.peg.472"/>
<dbReference type="Proteomes" id="UP000009144">
    <property type="component" value="Chromosome"/>
</dbReference>
<sequence>MRPKSLLKLEWDAIAGIIAAIVAIVLHFLHIAQADLLLPILLALIGLLFINFLRHSKNNEITAETIEKIHKQIDLVQNSLKESDIELIGPRKLRSENDRFLKEISGDVVFYNICLKMYSAEAMFNGLLRPVFDNPGVSSVCFILDVGQQANWERTITSRLSGHPRRGILREPKWCSLAASLSFIMAEQSESKCVEALLSFWGEPFMTNQTGIDTPRYIFRLKKHNELLPHLESLIQNQRLQSN</sequence>
<dbReference type="eggNOG" id="ENOG502ZAE1">
    <property type="taxonomic scope" value="Bacteria"/>
</dbReference>
<reference evidence="1 2" key="1">
    <citation type="journal article" date="2012" name="J. Bacteriol.">
        <title>Complete genome sequences of Methylophaga sp. strain JAM1 and Methylophaga sp. strain JAM7.</title>
        <authorList>
            <person name="Villeneuve C."/>
            <person name="Martineau C."/>
            <person name="Mauffrey F."/>
            <person name="Villemur R."/>
        </authorList>
    </citation>
    <scope>NUCLEOTIDE SEQUENCE [LARGE SCALE GENOMIC DNA]</scope>
    <source>
        <strain evidence="1 2">JAM1</strain>
    </source>
</reference>
<dbReference type="OrthoDB" id="8524788at2"/>
<keyword evidence="2" id="KW-1185">Reference proteome</keyword>
<dbReference type="HOGENOM" id="CLU_1146712_0_0_6"/>
<dbReference type="EMBL" id="CP003390">
    <property type="protein sequence ID" value="AFI83326.1"/>
    <property type="molecule type" value="Genomic_DNA"/>
</dbReference>